<dbReference type="InterPro" id="IPR029044">
    <property type="entry name" value="Nucleotide-diphossugar_trans"/>
</dbReference>
<dbReference type="AlphaFoldDB" id="A0A4Q6XYN2"/>
<feature type="domain" description="Glycosyltransferase 2-like" evidence="3">
    <location>
        <begin position="11"/>
        <end position="138"/>
    </location>
</feature>
<dbReference type="PANTHER" id="PTHR22916">
    <property type="entry name" value="GLYCOSYLTRANSFERASE"/>
    <property type="match status" value="1"/>
</dbReference>
<dbReference type="GO" id="GO:0016758">
    <property type="term" value="F:hexosyltransferase activity"/>
    <property type="evidence" value="ECO:0007669"/>
    <property type="project" value="UniProtKB-ARBA"/>
</dbReference>
<evidence type="ECO:0000313" key="4">
    <source>
        <dbReference type="EMBL" id="RZF61676.1"/>
    </source>
</evidence>
<evidence type="ECO:0000256" key="2">
    <source>
        <dbReference type="ARBA" id="ARBA00022679"/>
    </source>
</evidence>
<accession>A0A4Q6XYN2</accession>
<keyword evidence="1" id="KW-0328">Glycosyltransferase</keyword>
<keyword evidence="5" id="KW-1185">Reference proteome</keyword>
<comment type="caution">
    <text evidence="4">The sequence shown here is derived from an EMBL/GenBank/DDBJ whole genome shotgun (WGS) entry which is preliminary data.</text>
</comment>
<keyword evidence="2 4" id="KW-0808">Transferase</keyword>
<proteinExistence type="predicted"/>
<gene>
    <name evidence="4" type="ORF">EWE74_02205</name>
</gene>
<protein>
    <submittedName>
        <fullName evidence="4">Glycosyltransferase family 2 protein</fullName>
    </submittedName>
</protein>
<reference evidence="4 5" key="1">
    <citation type="submission" date="2019-02" db="EMBL/GenBank/DDBJ databases">
        <authorList>
            <person name="Li Y."/>
        </authorList>
    </citation>
    <scope>NUCLEOTIDE SEQUENCE [LARGE SCALE GENOMIC DNA]</scope>
    <source>
        <strain evidence="4 5">30C10-4-7</strain>
    </source>
</reference>
<evidence type="ECO:0000259" key="3">
    <source>
        <dbReference type="Pfam" id="PF00535"/>
    </source>
</evidence>
<sequence length="317" mass="36696">MIDKSRLPLVSVIVPIYNVEQYLEVCVESLRRQTYANLEIILVNDGSPDGCGAMCDRHQQLDDRIVVVHKSNGGLSDARNAGLDICTGEFIAFVDSDDVVHCRYVELLLNHISQSDMVYCGYSSFEDDININPCAEIPTEEVTYHTQADAYGILTDPANTLLVVSWNKLYKRCLWDGLRFKKGVLHEDEFIIHHLVCKVQKITWLGVPLVYYRQRGESITSDKRSKKSFTDKLNAYYDRYLFFMAEGLLIEKNILLQQIYYRCAMKTVERDNVVWRNLNSFKHIIGVEDLSFRLRLILLLKKYMYPLYTAMYSLGKI</sequence>
<dbReference type="Pfam" id="PF00535">
    <property type="entry name" value="Glycos_transf_2"/>
    <property type="match status" value="1"/>
</dbReference>
<dbReference type="EMBL" id="SGIT01000001">
    <property type="protein sequence ID" value="RZF61676.1"/>
    <property type="molecule type" value="Genomic_DNA"/>
</dbReference>
<dbReference type="InterPro" id="IPR001173">
    <property type="entry name" value="Glyco_trans_2-like"/>
</dbReference>
<dbReference type="SUPFAM" id="SSF53448">
    <property type="entry name" value="Nucleotide-diphospho-sugar transferases"/>
    <property type="match status" value="1"/>
</dbReference>
<dbReference type="OrthoDB" id="927791at2"/>
<dbReference type="Proteomes" id="UP000292855">
    <property type="component" value="Unassembled WGS sequence"/>
</dbReference>
<dbReference type="RefSeq" id="WP_130139905.1">
    <property type="nucleotide sequence ID" value="NZ_SGIT01000001.1"/>
</dbReference>
<dbReference type="CDD" id="cd00761">
    <property type="entry name" value="Glyco_tranf_GTA_type"/>
    <property type="match status" value="1"/>
</dbReference>
<name>A0A4Q6XYN2_9SPHI</name>
<dbReference type="PANTHER" id="PTHR22916:SF51">
    <property type="entry name" value="GLYCOSYLTRANSFERASE EPSH-RELATED"/>
    <property type="match status" value="1"/>
</dbReference>
<organism evidence="4 5">
    <name type="scientific">Sphingobacterium corticibacterium</name>
    <dbReference type="NCBI Taxonomy" id="2484746"/>
    <lineage>
        <taxon>Bacteria</taxon>
        <taxon>Pseudomonadati</taxon>
        <taxon>Bacteroidota</taxon>
        <taxon>Sphingobacteriia</taxon>
        <taxon>Sphingobacteriales</taxon>
        <taxon>Sphingobacteriaceae</taxon>
        <taxon>Sphingobacterium</taxon>
    </lineage>
</organism>
<evidence type="ECO:0000256" key="1">
    <source>
        <dbReference type="ARBA" id="ARBA00022676"/>
    </source>
</evidence>
<evidence type="ECO:0000313" key="5">
    <source>
        <dbReference type="Proteomes" id="UP000292855"/>
    </source>
</evidence>
<dbReference type="Gene3D" id="3.90.550.10">
    <property type="entry name" value="Spore Coat Polysaccharide Biosynthesis Protein SpsA, Chain A"/>
    <property type="match status" value="1"/>
</dbReference>